<feature type="transmembrane region" description="Helical" evidence="2">
    <location>
        <begin position="117"/>
        <end position="135"/>
    </location>
</feature>
<reference evidence="3" key="1">
    <citation type="submission" date="2020-05" db="EMBL/GenBank/DDBJ databases">
        <title>Phylogenomic resolution of chytrid fungi.</title>
        <authorList>
            <person name="Stajich J.E."/>
            <person name="Amses K."/>
            <person name="Simmons R."/>
            <person name="Seto K."/>
            <person name="Myers J."/>
            <person name="Bonds A."/>
            <person name="Quandt C.A."/>
            <person name="Barry K."/>
            <person name="Liu P."/>
            <person name="Grigoriev I."/>
            <person name="Longcore J.E."/>
            <person name="James T.Y."/>
        </authorList>
    </citation>
    <scope>NUCLEOTIDE SEQUENCE</scope>
    <source>
        <strain evidence="3">PLAUS21</strain>
    </source>
</reference>
<dbReference type="Proteomes" id="UP001210925">
    <property type="component" value="Unassembled WGS sequence"/>
</dbReference>
<dbReference type="PANTHER" id="PTHR36840:SF1">
    <property type="entry name" value="BLL5714 PROTEIN"/>
    <property type="match status" value="1"/>
</dbReference>
<feature type="transmembrane region" description="Helical" evidence="2">
    <location>
        <begin position="141"/>
        <end position="158"/>
    </location>
</feature>
<evidence type="ECO:0000313" key="3">
    <source>
        <dbReference type="EMBL" id="KAJ3252233.1"/>
    </source>
</evidence>
<keyword evidence="2" id="KW-1133">Transmembrane helix</keyword>
<feature type="transmembrane region" description="Helical" evidence="2">
    <location>
        <begin position="242"/>
        <end position="261"/>
    </location>
</feature>
<keyword evidence="4" id="KW-1185">Reference proteome</keyword>
<keyword evidence="2" id="KW-0812">Transmembrane</keyword>
<keyword evidence="2" id="KW-0472">Membrane</keyword>
<feature type="transmembrane region" description="Helical" evidence="2">
    <location>
        <begin position="273"/>
        <end position="293"/>
    </location>
</feature>
<evidence type="ECO:0000256" key="1">
    <source>
        <dbReference type="SAM" id="Coils"/>
    </source>
</evidence>
<protein>
    <submittedName>
        <fullName evidence="3">Uncharacterized protein</fullName>
    </submittedName>
</protein>
<evidence type="ECO:0000256" key="2">
    <source>
        <dbReference type="SAM" id="Phobius"/>
    </source>
</evidence>
<evidence type="ECO:0000313" key="4">
    <source>
        <dbReference type="Proteomes" id="UP001210925"/>
    </source>
</evidence>
<dbReference type="Pfam" id="PF06772">
    <property type="entry name" value="LtrA"/>
    <property type="match status" value="1"/>
</dbReference>
<dbReference type="AlphaFoldDB" id="A0AAD5Y0F8"/>
<keyword evidence="1" id="KW-0175">Coiled coil</keyword>
<comment type="caution">
    <text evidence="3">The sequence shown here is derived from an EMBL/GenBank/DDBJ whole genome shotgun (WGS) entry which is preliminary data.</text>
</comment>
<accession>A0AAD5Y0F8</accession>
<proteinExistence type="predicted"/>
<feature type="transmembrane region" description="Helical" evidence="2">
    <location>
        <begin position="179"/>
        <end position="198"/>
    </location>
</feature>
<sequence>MENNISIPKEYNYDALTLHGNTYHISSTGIHPGSKKHQNIIKELIVESRNSTDYDVTKLYQDLDRAKKEIQEESSDEESEEENVEYFDLKRKWNAGPQIKQYEYNNRIYQSTMKAKVLWFELFVDLIYAGAMRKVGTLLDFDLISFGMYVLVIIPFIFHWEEFVHLNNWVYQKGVLRKVFNALVLGVVILMTVCVKYAFDPDPDVNTSGIFLGCHIISILMIELYILYAMCNSVPYRTTEMLYSPIIRGIQAVFYLSVNVFKPGYDGGITNQIIIWACGMLFEFLSRLGLDYWRSKYSKIHPVTNIRHYHERIGGFVVLIFGELILSLLTDFSKQHSYKFFVYVFIFFLIAMNIFFLYFRLETSQFFVHALENDSKFWKVLWKFSHIPFYVALVAFAGCIETFLEIFEEDTVIQDLYTYNATLVGHNIEHTLNYSIVSNSTAASVTRGLQVTYCGSFAIIYFLLGIMALAHQEIVREDKKPLIRKTFRITHRGILAAAWVGACFIQDQHKEGWMYAGLVSSTFSIIFEELGRHSYSSKVRVVNKSTSALFPIKSRDSLKEQVVIEGVAPVTMIVKTSD</sequence>
<name>A0AAD5Y0F8_9FUNG</name>
<dbReference type="PANTHER" id="PTHR36840">
    <property type="entry name" value="BLL5714 PROTEIN"/>
    <property type="match status" value="1"/>
</dbReference>
<feature type="coiled-coil region" evidence="1">
    <location>
        <begin position="56"/>
        <end position="83"/>
    </location>
</feature>
<organism evidence="3 4">
    <name type="scientific">Boothiomyces macroporosus</name>
    <dbReference type="NCBI Taxonomy" id="261099"/>
    <lineage>
        <taxon>Eukaryota</taxon>
        <taxon>Fungi</taxon>
        <taxon>Fungi incertae sedis</taxon>
        <taxon>Chytridiomycota</taxon>
        <taxon>Chytridiomycota incertae sedis</taxon>
        <taxon>Chytridiomycetes</taxon>
        <taxon>Rhizophydiales</taxon>
        <taxon>Terramycetaceae</taxon>
        <taxon>Boothiomyces</taxon>
    </lineage>
</organism>
<gene>
    <name evidence="3" type="ORF">HK103_001668</name>
</gene>
<feature type="transmembrane region" description="Helical" evidence="2">
    <location>
        <begin position="313"/>
        <end position="329"/>
    </location>
</feature>
<feature type="transmembrane region" description="Helical" evidence="2">
    <location>
        <begin position="341"/>
        <end position="359"/>
    </location>
</feature>
<feature type="transmembrane region" description="Helical" evidence="2">
    <location>
        <begin position="380"/>
        <end position="404"/>
    </location>
</feature>
<dbReference type="InterPro" id="IPR010640">
    <property type="entry name" value="Low_temperature_requirement_A"/>
</dbReference>
<dbReference type="EMBL" id="JADGKB010000149">
    <property type="protein sequence ID" value="KAJ3252233.1"/>
    <property type="molecule type" value="Genomic_DNA"/>
</dbReference>
<feature type="transmembrane region" description="Helical" evidence="2">
    <location>
        <begin position="450"/>
        <end position="469"/>
    </location>
</feature>
<feature type="transmembrane region" description="Helical" evidence="2">
    <location>
        <begin position="210"/>
        <end position="230"/>
    </location>
</feature>